<name>A0A914D9N9_9BILA</name>
<evidence type="ECO:0000259" key="1">
    <source>
        <dbReference type="Pfam" id="PF13843"/>
    </source>
</evidence>
<protein>
    <submittedName>
        <fullName evidence="3">PiggyBac transposable element-derived protein domain-containing protein</fullName>
    </submittedName>
</protein>
<dbReference type="Pfam" id="PF13843">
    <property type="entry name" value="DDE_Tnp_1_7"/>
    <property type="match status" value="1"/>
</dbReference>
<dbReference type="InterPro" id="IPR052638">
    <property type="entry name" value="PiggyBac_TE-derived"/>
</dbReference>
<dbReference type="GO" id="GO:0043565">
    <property type="term" value="F:sequence-specific DNA binding"/>
    <property type="evidence" value="ECO:0007669"/>
    <property type="project" value="TreeGrafter"/>
</dbReference>
<dbReference type="PANTHER" id="PTHR47055:SF3">
    <property type="entry name" value="PHORBOL-ESTER_DAG-TYPE DOMAIN-CONTAINING PROTEIN"/>
    <property type="match status" value="1"/>
</dbReference>
<sequence length="104" mass="11701">MVNDRFLSFALLEENLCIDESITPYFGRHPSKQFLKGKPLRCGYKSWSLCNKDGYLIQFEPYQGKTARIAQDKLLGVGGSAVIQLISALPKTHYNSMLIDSSQV</sequence>
<organism evidence="2 3">
    <name type="scientific">Acrobeloides nanus</name>
    <dbReference type="NCBI Taxonomy" id="290746"/>
    <lineage>
        <taxon>Eukaryota</taxon>
        <taxon>Metazoa</taxon>
        <taxon>Ecdysozoa</taxon>
        <taxon>Nematoda</taxon>
        <taxon>Chromadorea</taxon>
        <taxon>Rhabditida</taxon>
        <taxon>Tylenchina</taxon>
        <taxon>Cephalobomorpha</taxon>
        <taxon>Cephaloboidea</taxon>
        <taxon>Cephalobidae</taxon>
        <taxon>Acrobeloides</taxon>
    </lineage>
</organism>
<dbReference type="Proteomes" id="UP000887540">
    <property type="component" value="Unplaced"/>
</dbReference>
<reference evidence="3" key="1">
    <citation type="submission" date="2022-11" db="UniProtKB">
        <authorList>
            <consortium name="WormBaseParasite"/>
        </authorList>
    </citation>
    <scope>IDENTIFICATION</scope>
</reference>
<dbReference type="InterPro" id="IPR029526">
    <property type="entry name" value="PGBD"/>
</dbReference>
<feature type="domain" description="PiggyBac transposable element-derived protein" evidence="1">
    <location>
        <begin position="3"/>
        <end position="94"/>
    </location>
</feature>
<evidence type="ECO:0000313" key="2">
    <source>
        <dbReference type="Proteomes" id="UP000887540"/>
    </source>
</evidence>
<dbReference type="PANTHER" id="PTHR47055">
    <property type="entry name" value="DDE_TNP_1_7 DOMAIN-CONTAINING PROTEIN"/>
    <property type="match status" value="1"/>
</dbReference>
<dbReference type="AlphaFoldDB" id="A0A914D9N9"/>
<evidence type="ECO:0000313" key="3">
    <source>
        <dbReference type="WBParaSite" id="ACRNAN_scaffold21736.g13434.t1"/>
    </source>
</evidence>
<dbReference type="WBParaSite" id="ACRNAN_scaffold21736.g13434.t1">
    <property type="protein sequence ID" value="ACRNAN_scaffold21736.g13434.t1"/>
    <property type="gene ID" value="ACRNAN_scaffold21736.g13434"/>
</dbReference>
<keyword evidence="2" id="KW-1185">Reference proteome</keyword>
<proteinExistence type="predicted"/>
<accession>A0A914D9N9</accession>